<dbReference type="CDD" id="cd17557">
    <property type="entry name" value="REC_Rcp-like"/>
    <property type="match status" value="1"/>
</dbReference>
<comment type="caution">
    <text evidence="3">The sequence shown here is derived from an EMBL/GenBank/DDBJ whole genome shotgun (WGS) entry which is preliminary data.</text>
</comment>
<gene>
    <name evidence="3" type="ORF">DSL64_05265</name>
</gene>
<feature type="modified residue" description="4-aspartylphosphate" evidence="1">
    <location>
        <position position="61"/>
    </location>
</feature>
<dbReference type="PANTHER" id="PTHR44520">
    <property type="entry name" value="RESPONSE REGULATOR RCP1-RELATED"/>
    <property type="match status" value="1"/>
</dbReference>
<dbReference type="PROSITE" id="PS50110">
    <property type="entry name" value="RESPONSE_REGULATORY"/>
    <property type="match status" value="1"/>
</dbReference>
<feature type="domain" description="Response regulatory" evidence="2">
    <location>
        <begin position="8"/>
        <end position="128"/>
    </location>
</feature>
<keyword evidence="4" id="KW-1185">Reference proteome</keyword>
<dbReference type="Gene3D" id="3.40.50.2300">
    <property type="match status" value="1"/>
</dbReference>
<evidence type="ECO:0000259" key="2">
    <source>
        <dbReference type="PROSITE" id="PS50110"/>
    </source>
</evidence>
<dbReference type="Pfam" id="PF00072">
    <property type="entry name" value="Response_reg"/>
    <property type="match status" value="1"/>
</dbReference>
<dbReference type="SMART" id="SM00448">
    <property type="entry name" value="REC"/>
    <property type="match status" value="1"/>
</dbReference>
<protein>
    <submittedName>
        <fullName evidence="3">Response regulator</fullName>
    </submittedName>
</protein>
<dbReference type="EMBL" id="QNUL01000003">
    <property type="protein sequence ID" value="REA63033.1"/>
    <property type="molecule type" value="Genomic_DNA"/>
</dbReference>
<name>A0A3D8YEL5_9BACT</name>
<organism evidence="3 4">
    <name type="scientific">Dyadobacter luteus</name>
    <dbReference type="NCBI Taxonomy" id="2259619"/>
    <lineage>
        <taxon>Bacteria</taxon>
        <taxon>Pseudomonadati</taxon>
        <taxon>Bacteroidota</taxon>
        <taxon>Cytophagia</taxon>
        <taxon>Cytophagales</taxon>
        <taxon>Spirosomataceae</taxon>
        <taxon>Dyadobacter</taxon>
    </lineage>
</organism>
<proteinExistence type="predicted"/>
<dbReference type="RefSeq" id="WP_115829621.1">
    <property type="nucleotide sequence ID" value="NZ_QNUL01000003.1"/>
</dbReference>
<dbReference type="SUPFAM" id="SSF52172">
    <property type="entry name" value="CheY-like"/>
    <property type="match status" value="1"/>
</dbReference>
<accession>A0A3D8YEL5</accession>
<evidence type="ECO:0000256" key="1">
    <source>
        <dbReference type="PROSITE-ProRule" id="PRU00169"/>
    </source>
</evidence>
<sequence length="139" mass="15820">MKPKKDFHVLLVEDDIDDQQLIEEAFQDSDLPVHLDFATDGRQALDMLSKAAYAPDLILLDLNMPVMNGFEVLSQLQLRNLSSRTPVVILTTSSDKDQVNRSYDLGASSYIVKPRKYTDLQVMANNLRSYWFQTVVLPT</sequence>
<dbReference type="Proteomes" id="UP000256373">
    <property type="component" value="Unassembled WGS sequence"/>
</dbReference>
<reference evidence="3 4" key="1">
    <citation type="submission" date="2018-07" db="EMBL/GenBank/DDBJ databases">
        <title>Dyadobacter roseus sp. nov., isolated from rose rhizosphere soil.</title>
        <authorList>
            <person name="Chen L."/>
        </authorList>
    </citation>
    <scope>NUCLEOTIDE SEQUENCE [LARGE SCALE GENOMIC DNA]</scope>
    <source>
        <strain evidence="3 4">RS19</strain>
    </source>
</reference>
<keyword evidence="1" id="KW-0597">Phosphoprotein</keyword>
<evidence type="ECO:0000313" key="3">
    <source>
        <dbReference type="EMBL" id="REA63033.1"/>
    </source>
</evidence>
<dbReference type="InterPro" id="IPR011006">
    <property type="entry name" value="CheY-like_superfamily"/>
</dbReference>
<dbReference type="InterPro" id="IPR001789">
    <property type="entry name" value="Sig_transdc_resp-reg_receiver"/>
</dbReference>
<dbReference type="PANTHER" id="PTHR44520:SF2">
    <property type="entry name" value="RESPONSE REGULATOR RCP1"/>
    <property type="match status" value="1"/>
</dbReference>
<dbReference type="InterPro" id="IPR052893">
    <property type="entry name" value="TCS_response_regulator"/>
</dbReference>
<dbReference type="OrthoDB" id="7631574at2"/>
<dbReference type="GO" id="GO:0000160">
    <property type="term" value="P:phosphorelay signal transduction system"/>
    <property type="evidence" value="ECO:0007669"/>
    <property type="project" value="InterPro"/>
</dbReference>
<evidence type="ECO:0000313" key="4">
    <source>
        <dbReference type="Proteomes" id="UP000256373"/>
    </source>
</evidence>
<dbReference type="AlphaFoldDB" id="A0A3D8YEL5"/>